<keyword evidence="5" id="KW-0961">Cell wall biogenesis/degradation</keyword>
<evidence type="ECO:0000259" key="6">
    <source>
        <dbReference type="SMART" id="SM00644"/>
    </source>
</evidence>
<dbReference type="FunFam" id="3.40.80.10:FF:000003">
    <property type="entry name" value="N-acetylmuramoyl-L-alanine amidase"/>
    <property type="match status" value="1"/>
</dbReference>
<dbReference type="GO" id="GO:0009254">
    <property type="term" value="P:peptidoglycan turnover"/>
    <property type="evidence" value="ECO:0007669"/>
    <property type="project" value="TreeGrafter"/>
</dbReference>
<dbReference type="PANTHER" id="PTHR30417:SF12">
    <property type="entry name" value="N-ACETYLMURAMOYL-L-ALANINE AMIDASE"/>
    <property type="match status" value="1"/>
</dbReference>
<dbReference type="EMBL" id="CP031968">
    <property type="protein sequence ID" value="AXT44720.1"/>
    <property type="molecule type" value="Genomic_DNA"/>
</dbReference>
<sequence>MTPILFNTYRSVQGFNKRVRFLILHYTALDFAGSIKALTGSGQVSAHYLAPDPSDPSYQQAGFKQMNLFNLVDENDRAWHAGASSWDGRSNLNDSSIGVEIVNLAREDKGGMVFPPYHPQQVEAVTELAQNILARYPDISPVNVLGHSDIAVGRKSDPGPMFPWLELHQAGVGAWPEAETQRKYTEQFQQQGLPGREKMLEAFKHYGYEVAAAGGDAGFTTLVRAFQMHFRAGDYRGALDVETAAILFALLERYWPKRLALIKL</sequence>
<keyword evidence="4" id="KW-0378">Hydrolase</keyword>
<proteinExistence type="inferred from homology"/>
<name>A0AAD0RLL9_9NEIS</name>
<dbReference type="InterPro" id="IPR036505">
    <property type="entry name" value="Amidase/PGRP_sf"/>
</dbReference>
<evidence type="ECO:0000256" key="4">
    <source>
        <dbReference type="ARBA" id="ARBA00022801"/>
    </source>
</evidence>
<evidence type="ECO:0000256" key="2">
    <source>
        <dbReference type="ARBA" id="ARBA00007553"/>
    </source>
</evidence>
<dbReference type="CDD" id="cd06583">
    <property type="entry name" value="PGRP"/>
    <property type="match status" value="1"/>
</dbReference>
<evidence type="ECO:0000313" key="7">
    <source>
        <dbReference type="EMBL" id="AXT44720.1"/>
    </source>
</evidence>
<evidence type="ECO:0000256" key="5">
    <source>
        <dbReference type="ARBA" id="ARBA00023316"/>
    </source>
</evidence>
<dbReference type="Proteomes" id="UP000259465">
    <property type="component" value="Chromosome"/>
</dbReference>
<evidence type="ECO:0000256" key="3">
    <source>
        <dbReference type="ARBA" id="ARBA00011901"/>
    </source>
</evidence>
<dbReference type="Gene3D" id="3.40.80.10">
    <property type="entry name" value="Peptidoglycan recognition protein-like"/>
    <property type="match status" value="1"/>
</dbReference>
<dbReference type="InterPro" id="IPR051206">
    <property type="entry name" value="NAMLAA_amidase_2"/>
</dbReference>
<dbReference type="GO" id="GO:0008745">
    <property type="term" value="F:N-acetylmuramoyl-L-alanine amidase activity"/>
    <property type="evidence" value="ECO:0007669"/>
    <property type="project" value="UniProtKB-EC"/>
</dbReference>
<dbReference type="GO" id="GO:0009253">
    <property type="term" value="P:peptidoglycan catabolic process"/>
    <property type="evidence" value="ECO:0007669"/>
    <property type="project" value="InterPro"/>
</dbReference>
<dbReference type="EC" id="3.5.1.28" evidence="3"/>
<comment type="similarity">
    <text evidence="2">Belongs to the N-acetylmuramoyl-L-alanine amidase 2 family.</text>
</comment>
<gene>
    <name evidence="7" type="ORF">D1345_00175</name>
</gene>
<evidence type="ECO:0000256" key="1">
    <source>
        <dbReference type="ARBA" id="ARBA00001561"/>
    </source>
</evidence>
<dbReference type="KEGG" id="crz:D1345_00175"/>
<evidence type="ECO:0000313" key="8">
    <source>
        <dbReference type="Proteomes" id="UP000259465"/>
    </source>
</evidence>
<dbReference type="RefSeq" id="WP_118266251.1">
    <property type="nucleotide sequence ID" value="NZ_CP031968.1"/>
</dbReference>
<dbReference type="AlphaFoldDB" id="A0AAD0RLL9"/>
<dbReference type="SUPFAM" id="SSF55846">
    <property type="entry name" value="N-acetylmuramoyl-L-alanine amidase-like"/>
    <property type="match status" value="1"/>
</dbReference>
<reference evidence="7 8" key="1">
    <citation type="submission" date="2018-08" db="EMBL/GenBank/DDBJ databases">
        <title>Complete genome sequence of JP2-74.</title>
        <authorList>
            <person name="Wu L."/>
        </authorList>
    </citation>
    <scope>NUCLEOTIDE SEQUENCE [LARGE SCALE GENOMIC DNA]</scope>
    <source>
        <strain evidence="7 8">JP2-74</strain>
    </source>
</reference>
<protein>
    <recommendedName>
        <fullName evidence="3">N-acetylmuramoyl-L-alanine amidase</fullName>
        <ecNumber evidence="3">3.5.1.28</ecNumber>
    </recommendedName>
</protein>
<dbReference type="InterPro" id="IPR036366">
    <property type="entry name" value="PGBDSf"/>
</dbReference>
<keyword evidence="8" id="KW-1185">Reference proteome</keyword>
<dbReference type="InterPro" id="IPR002502">
    <property type="entry name" value="Amidase_domain"/>
</dbReference>
<dbReference type="PANTHER" id="PTHR30417">
    <property type="entry name" value="N-ACETYLMURAMOYL-L-ALANINE AMIDASE AMID"/>
    <property type="match status" value="1"/>
</dbReference>
<organism evidence="7 8">
    <name type="scientific">Chromobacterium rhizoryzae</name>
    <dbReference type="NCBI Taxonomy" id="1778675"/>
    <lineage>
        <taxon>Bacteria</taxon>
        <taxon>Pseudomonadati</taxon>
        <taxon>Pseudomonadota</taxon>
        <taxon>Betaproteobacteria</taxon>
        <taxon>Neisseriales</taxon>
        <taxon>Chromobacteriaceae</taxon>
        <taxon>Chromobacterium</taxon>
    </lineage>
</organism>
<feature type="domain" description="N-acetylmuramoyl-L-alanine amidase" evidence="6">
    <location>
        <begin position="7"/>
        <end position="159"/>
    </location>
</feature>
<accession>A0AAD0RLL9</accession>
<dbReference type="GO" id="GO:0071555">
    <property type="term" value="P:cell wall organization"/>
    <property type="evidence" value="ECO:0007669"/>
    <property type="project" value="UniProtKB-KW"/>
</dbReference>
<comment type="catalytic activity">
    <reaction evidence="1">
        <text>Hydrolyzes the link between N-acetylmuramoyl residues and L-amino acid residues in certain cell-wall glycopeptides.</text>
        <dbReference type="EC" id="3.5.1.28"/>
    </reaction>
</comment>
<dbReference type="SUPFAM" id="SSF47090">
    <property type="entry name" value="PGBD-like"/>
    <property type="match status" value="1"/>
</dbReference>
<dbReference type="InterPro" id="IPR036365">
    <property type="entry name" value="PGBD-like_sf"/>
</dbReference>
<dbReference type="Gene3D" id="1.10.101.10">
    <property type="entry name" value="PGBD-like superfamily/PGBD"/>
    <property type="match status" value="1"/>
</dbReference>
<dbReference type="SMART" id="SM00644">
    <property type="entry name" value="Ami_2"/>
    <property type="match status" value="1"/>
</dbReference>
<dbReference type="GO" id="GO:0019867">
    <property type="term" value="C:outer membrane"/>
    <property type="evidence" value="ECO:0007669"/>
    <property type="project" value="TreeGrafter"/>
</dbReference>
<dbReference type="Pfam" id="PF01510">
    <property type="entry name" value="Amidase_2"/>
    <property type="match status" value="1"/>
</dbReference>